<reference evidence="1" key="1">
    <citation type="submission" date="2023-05" db="EMBL/GenBank/DDBJ databases">
        <title>Comparative genomics of Bacillaceae isolates and their secondary metabolite potential.</title>
        <authorList>
            <person name="Song L."/>
            <person name="Nielsen L.J."/>
            <person name="Mohite O."/>
            <person name="Xu X."/>
            <person name="Weber T."/>
            <person name="Kovacs A.T."/>
        </authorList>
    </citation>
    <scope>NUCLEOTIDE SEQUENCE</scope>
    <source>
        <strain evidence="1">B2_4</strain>
    </source>
</reference>
<dbReference type="EMBL" id="CP126084">
    <property type="protein sequence ID" value="WHX48716.1"/>
    <property type="molecule type" value="Genomic_DNA"/>
</dbReference>
<dbReference type="RefSeq" id="WP_283926038.1">
    <property type="nucleotide sequence ID" value="NZ_CP126084.1"/>
</dbReference>
<protein>
    <submittedName>
        <fullName evidence="1">Uncharacterized protein</fullName>
    </submittedName>
</protein>
<sequence length="113" mass="13390">MHEEEKHIVTPVVQLLNLYRKVMDNPSFDQYQIYEADITTLFEKISEMQLSESDLILLSEVRILHEQIIHVILEEKSSLNEEIDLFERKKRANDHYGKSSNYNVGAFFVDFKN</sequence>
<evidence type="ECO:0000313" key="1">
    <source>
        <dbReference type="EMBL" id="WHX48716.1"/>
    </source>
</evidence>
<name>A0AA95L1J5_9BACL</name>
<evidence type="ECO:0000313" key="2">
    <source>
        <dbReference type="Proteomes" id="UP001177943"/>
    </source>
</evidence>
<gene>
    <name evidence="1" type="ORF">QNH46_22110</name>
</gene>
<accession>A0AA95L1J5</accession>
<dbReference type="Proteomes" id="UP001177943">
    <property type="component" value="Chromosome"/>
</dbReference>
<dbReference type="KEGG" id="pwn:QNH46_22110"/>
<proteinExistence type="predicted"/>
<dbReference type="AlphaFoldDB" id="A0AA95L1J5"/>
<organism evidence="1 2">
    <name type="scientific">Paenibacillus woosongensis</name>
    <dbReference type="NCBI Taxonomy" id="307580"/>
    <lineage>
        <taxon>Bacteria</taxon>
        <taxon>Bacillati</taxon>
        <taxon>Bacillota</taxon>
        <taxon>Bacilli</taxon>
        <taxon>Bacillales</taxon>
        <taxon>Paenibacillaceae</taxon>
        <taxon>Paenibacillus</taxon>
    </lineage>
</organism>